<dbReference type="OrthoDB" id="443004at2759"/>
<evidence type="ECO:0000256" key="1">
    <source>
        <dbReference type="SAM" id="SignalP"/>
    </source>
</evidence>
<proteinExistence type="predicted"/>
<protein>
    <submittedName>
        <fullName evidence="2">Uncharacterized protein</fullName>
    </submittedName>
</protein>
<feature type="signal peptide" evidence="1">
    <location>
        <begin position="1"/>
        <end position="17"/>
    </location>
</feature>
<dbReference type="Proteomes" id="UP000186817">
    <property type="component" value="Unassembled WGS sequence"/>
</dbReference>
<feature type="chain" id="PRO_5012141467" evidence="1">
    <location>
        <begin position="18"/>
        <end position="285"/>
    </location>
</feature>
<dbReference type="AlphaFoldDB" id="A0A1Q9ETM2"/>
<organism evidence="2 3">
    <name type="scientific">Symbiodinium microadriaticum</name>
    <name type="common">Dinoflagellate</name>
    <name type="synonym">Zooxanthella microadriatica</name>
    <dbReference type="NCBI Taxonomy" id="2951"/>
    <lineage>
        <taxon>Eukaryota</taxon>
        <taxon>Sar</taxon>
        <taxon>Alveolata</taxon>
        <taxon>Dinophyceae</taxon>
        <taxon>Suessiales</taxon>
        <taxon>Symbiodiniaceae</taxon>
        <taxon>Symbiodinium</taxon>
    </lineage>
</organism>
<name>A0A1Q9ETM2_SYMMI</name>
<reference evidence="2 3" key="1">
    <citation type="submission" date="2016-02" db="EMBL/GenBank/DDBJ databases">
        <title>Genome analysis of coral dinoflagellate symbionts highlights evolutionary adaptations to a symbiotic lifestyle.</title>
        <authorList>
            <person name="Aranda M."/>
            <person name="Li Y."/>
            <person name="Liew Y.J."/>
            <person name="Baumgarten S."/>
            <person name="Simakov O."/>
            <person name="Wilson M."/>
            <person name="Piel J."/>
            <person name="Ashoor H."/>
            <person name="Bougouffa S."/>
            <person name="Bajic V.B."/>
            <person name="Ryu T."/>
            <person name="Ravasi T."/>
            <person name="Bayer T."/>
            <person name="Micklem G."/>
            <person name="Kim H."/>
            <person name="Bhak J."/>
            <person name="Lajeunesse T.C."/>
            <person name="Voolstra C.R."/>
        </authorList>
    </citation>
    <scope>NUCLEOTIDE SEQUENCE [LARGE SCALE GENOMIC DNA]</scope>
    <source>
        <strain evidence="2 3">CCMP2467</strain>
    </source>
</reference>
<comment type="caution">
    <text evidence="2">The sequence shown here is derived from an EMBL/GenBank/DDBJ whole genome shotgun (WGS) entry which is preliminary data.</text>
</comment>
<gene>
    <name evidence="2" type="ORF">AK812_SmicGene5456</name>
</gene>
<dbReference type="EMBL" id="LSRX01000072">
    <property type="protein sequence ID" value="OLQ10760.1"/>
    <property type="molecule type" value="Genomic_DNA"/>
</dbReference>
<keyword evidence="3" id="KW-1185">Reference proteome</keyword>
<evidence type="ECO:0000313" key="3">
    <source>
        <dbReference type="Proteomes" id="UP000186817"/>
    </source>
</evidence>
<accession>A0A1Q9ETM2</accession>
<keyword evidence="1" id="KW-0732">Signal</keyword>
<sequence length="285" mass="30839">MRWLGLLTSFGVNLAGSAPHASIMEELLQLGDFDDRQRHATLVSLVAMAKVRRQLEEGGVNHTKPAFNCPEPGAGVPVKSEHVMEDFHYKKFRMWAEDYDFCSSSLGLWTGGCGAVCGLRAAVVGHMVQLRPGQLVLDAGVATSVPAQFCWMDVASQLSSRWLPARSVDLAIAISVSLWDISPSKLPNAMELKDVELPGLGDEAAPRHAVAGSSCRIDLCVLVHGMSGDCTDWDIWFQVLSSQYPSWKVVALQSLARGARCLASGVDQLAGMAADEIIHLINVVR</sequence>
<evidence type="ECO:0000313" key="2">
    <source>
        <dbReference type="EMBL" id="OLQ10760.1"/>
    </source>
</evidence>